<sequence>MDRLGVGPDLEYNMDETEADPLAVGIVN</sequence>
<proteinExistence type="predicted"/>
<evidence type="ECO:0000313" key="1">
    <source>
        <dbReference type="EMBL" id="KFA70560.1"/>
    </source>
</evidence>
<keyword evidence="2" id="KW-1185">Reference proteome</keyword>
<dbReference type="InParanoid" id="A0A084R2X5"/>
<dbReference type="EMBL" id="KL659188">
    <property type="protein sequence ID" value="KFA70560.1"/>
    <property type="molecule type" value="Genomic_DNA"/>
</dbReference>
<dbReference type="AlphaFoldDB" id="A0A084R2X5"/>
<name>A0A084R2X5_STAC4</name>
<protein>
    <submittedName>
        <fullName evidence="1">Uncharacterized protein</fullName>
    </submittedName>
</protein>
<dbReference type="HOGENOM" id="CLU_3413169_0_0_1"/>
<evidence type="ECO:0000313" key="2">
    <source>
        <dbReference type="Proteomes" id="UP000028524"/>
    </source>
</evidence>
<organism evidence="1 2">
    <name type="scientific">Stachybotrys chlorohalonatus (strain IBT 40285)</name>
    <dbReference type="NCBI Taxonomy" id="1283841"/>
    <lineage>
        <taxon>Eukaryota</taxon>
        <taxon>Fungi</taxon>
        <taxon>Dikarya</taxon>
        <taxon>Ascomycota</taxon>
        <taxon>Pezizomycotina</taxon>
        <taxon>Sordariomycetes</taxon>
        <taxon>Hypocreomycetidae</taxon>
        <taxon>Hypocreales</taxon>
        <taxon>Stachybotryaceae</taxon>
        <taxon>Stachybotrys</taxon>
    </lineage>
</organism>
<dbReference type="Proteomes" id="UP000028524">
    <property type="component" value="Unassembled WGS sequence"/>
</dbReference>
<reference evidence="1 2" key="1">
    <citation type="journal article" date="2014" name="BMC Genomics">
        <title>Comparative genome sequencing reveals chemotype-specific gene clusters in the toxigenic black mold Stachybotrys.</title>
        <authorList>
            <person name="Semeiks J."/>
            <person name="Borek D."/>
            <person name="Otwinowski Z."/>
            <person name="Grishin N.V."/>
        </authorList>
    </citation>
    <scope>NUCLEOTIDE SEQUENCE [LARGE SCALE GENOMIC DNA]</scope>
    <source>
        <strain evidence="1 2">IBT 40285</strain>
    </source>
</reference>
<gene>
    <name evidence="1" type="ORF">S40285_08903</name>
</gene>
<accession>A0A084R2X5</accession>